<comment type="similarity">
    <text evidence="1">Belongs to the VPS13 family.</text>
</comment>
<evidence type="ECO:0000256" key="2">
    <source>
        <dbReference type="SAM" id="MobiDB-lite"/>
    </source>
</evidence>
<reference evidence="3" key="1">
    <citation type="submission" date="2021-01" db="EMBL/GenBank/DDBJ databases">
        <authorList>
            <person name="Corre E."/>
            <person name="Pelletier E."/>
            <person name="Niang G."/>
            <person name="Scheremetjew M."/>
            <person name="Finn R."/>
            <person name="Kale V."/>
            <person name="Holt S."/>
            <person name="Cochrane G."/>
            <person name="Meng A."/>
            <person name="Brown T."/>
            <person name="Cohen L."/>
        </authorList>
    </citation>
    <scope>NUCLEOTIDE SEQUENCE</scope>
    <source>
        <strain evidence="3">CCMP1381</strain>
    </source>
</reference>
<proteinExistence type="inferred from homology"/>
<dbReference type="PANTHER" id="PTHR16166:SF93">
    <property type="entry name" value="INTERMEMBRANE LIPID TRANSFER PROTEIN VPS13"/>
    <property type="match status" value="1"/>
</dbReference>
<feature type="region of interest" description="Disordered" evidence="2">
    <location>
        <begin position="65"/>
        <end position="85"/>
    </location>
</feature>
<name>A0A7S2MII4_9STRA</name>
<evidence type="ECO:0008006" key="4">
    <source>
        <dbReference type="Google" id="ProtNLM"/>
    </source>
</evidence>
<dbReference type="InterPro" id="IPR026847">
    <property type="entry name" value="VPS13"/>
</dbReference>
<feature type="compositionally biased region" description="Basic and acidic residues" evidence="2">
    <location>
        <begin position="65"/>
        <end position="76"/>
    </location>
</feature>
<protein>
    <recommendedName>
        <fullName evidence="4">Vacuolar protein sorting-associated protein 13 DH-like domain-containing protein</fullName>
    </recommendedName>
</protein>
<sequence>MNNTSTEGQGLKTVQVRAIQIPSAREGEASAFEIFEVNFAELCLMVDLASILNVIGILRSIGDTHSSDSRLAKDSPHGSITEKTTSLRSSFPVDGAQGFKLRTEDFEIVEAGGKRTHFKHVRFGTVLIYLSFARGQVDEKKLKKKNFGLDIMPVLFRLSALNHARLVLKACQWDSIIQSVPVFIQMMSKFYSSQLKWVIFRLAGSMAAIGNPVELVRNVGTGFKAFLVEPASGAKKGVKELGVGVVKGTTSLGKHVSHGALNTVAGLGQTVNTTAEMMTLDPEWNAHREKRRNDFTNKHGTLKEGIKYGTESMVHGLADGLKGVVMTPLEGARKGGVSGFGKGVVKGVVGTVTKPVLGVSEGVVAIVQSASNHVDGNRSFCHQRLQRALPVDPKTTRLQRLTPYCTEAAAAQKVLNHNGMTWTEHAESPQQQWRCYVGHHALSGGPGYTSPSPSKPLWAVFTSHSLVIMNLNTGDKAGDGRKLLASFAWSHMSHCTQFDDTDHLWKGTVWGVEVHLIGENSSTKSWEPLKEHPCAWLGRGSQNSEGKDTHRGEKKECIRNNLGLFCADATSRETLFKMLSAHRHSMGDSKKMNMALEITSNDQFNTTLPGVIPLTRHSPSHRMEKPRLQFKKHSKKLITKDAKDFWERTGGFIYAPGSELETLKDGKGTGEKEANEICWEFIQEWVGNHYRLNVARIALMLLINRTRRRVQVQKPNLIFGSRIEEIYSGKSFDETTRTLEPNGSILVMAWSKQKDMIHRRNSVRFTVLTTSALVGIESKTGGFFEPKAGSSHDVRIMENTGSGPWSKMVVYL</sequence>
<dbReference type="PANTHER" id="PTHR16166">
    <property type="entry name" value="VACUOLAR PROTEIN SORTING-ASSOCIATED PROTEIN VPS13"/>
    <property type="match status" value="1"/>
</dbReference>
<evidence type="ECO:0000313" key="3">
    <source>
        <dbReference type="EMBL" id="CAD9484951.1"/>
    </source>
</evidence>
<dbReference type="AlphaFoldDB" id="A0A7S2MII4"/>
<dbReference type="GO" id="GO:0045053">
    <property type="term" value="P:protein retention in Golgi apparatus"/>
    <property type="evidence" value="ECO:0007669"/>
    <property type="project" value="TreeGrafter"/>
</dbReference>
<evidence type="ECO:0000256" key="1">
    <source>
        <dbReference type="ARBA" id="ARBA00006545"/>
    </source>
</evidence>
<organism evidence="3">
    <name type="scientific">Octactis speculum</name>
    <dbReference type="NCBI Taxonomy" id="3111310"/>
    <lineage>
        <taxon>Eukaryota</taxon>
        <taxon>Sar</taxon>
        <taxon>Stramenopiles</taxon>
        <taxon>Ochrophyta</taxon>
        <taxon>Dictyochophyceae</taxon>
        <taxon>Dictyochales</taxon>
        <taxon>Dictyochaceae</taxon>
        <taxon>Octactis</taxon>
    </lineage>
</organism>
<dbReference type="EMBL" id="HBGS01058788">
    <property type="protein sequence ID" value="CAD9484951.1"/>
    <property type="molecule type" value="Transcribed_RNA"/>
</dbReference>
<gene>
    <name evidence="3" type="ORF">DSPE1174_LOCUS30664</name>
</gene>
<accession>A0A7S2MII4</accession>
<dbReference type="GO" id="GO:0006623">
    <property type="term" value="P:protein targeting to vacuole"/>
    <property type="evidence" value="ECO:0007669"/>
    <property type="project" value="TreeGrafter"/>
</dbReference>